<evidence type="ECO:0000256" key="11">
    <source>
        <dbReference type="ARBA" id="ARBA00023136"/>
    </source>
</evidence>
<dbReference type="Pfam" id="PF03264">
    <property type="entry name" value="Cytochrom_NNT"/>
    <property type="match status" value="1"/>
</dbReference>
<evidence type="ECO:0000256" key="9">
    <source>
        <dbReference type="ARBA" id="ARBA00022989"/>
    </source>
</evidence>
<evidence type="ECO:0000256" key="6">
    <source>
        <dbReference type="ARBA" id="ARBA00022692"/>
    </source>
</evidence>
<evidence type="ECO:0000256" key="3">
    <source>
        <dbReference type="ARBA" id="ARBA00022448"/>
    </source>
</evidence>
<evidence type="ECO:0000313" key="16">
    <source>
        <dbReference type="Proteomes" id="UP001241748"/>
    </source>
</evidence>
<evidence type="ECO:0000256" key="5">
    <source>
        <dbReference type="ARBA" id="ARBA00022617"/>
    </source>
</evidence>
<keyword evidence="5" id="KW-0349">Heme</keyword>
<proteinExistence type="inferred from homology"/>
<dbReference type="EMBL" id="JAROBZ020000003">
    <property type="protein sequence ID" value="MFB3170457.1"/>
    <property type="molecule type" value="Genomic_DNA"/>
</dbReference>
<dbReference type="InterPro" id="IPR051174">
    <property type="entry name" value="Cytochrome_c-type_ET"/>
</dbReference>
<evidence type="ECO:0000256" key="12">
    <source>
        <dbReference type="SAM" id="MobiDB-lite"/>
    </source>
</evidence>
<dbReference type="RefSeq" id="WP_306076078.1">
    <property type="nucleotide sequence ID" value="NZ_JAROBZ020000003.1"/>
</dbReference>
<evidence type="ECO:0000256" key="1">
    <source>
        <dbReference type="ARBA" id="ARBA00004236"/>
    </source>
</evidence>
<dbReference type="Gene3D" id="1.10.3820.10">
    <property type="entry name" value="Di-heme elbow motif domain"/>
    <property type="match status" value="1"/>
</dbReference>
<dbReference type="InterPro" id="IPR038266">
    <property type="entry name" value="NapC/NirT_cytc_sf"/>
</dbReference>
<feature type="region of interest" description="Disordered" evidence="12">
    <location>
        <begin position="252"/>
        <end position="282"/>
    </location>
</feature>
<sequence>MAFWGKKKNKDIDPETREDKKKPGLFRRLWQKFRKIDWKDPVTRWKALFVALIGSIVIFGGGYGVISFTNSPSFCKSCHEMAPEYTTFTASAHSEISCVQCHIKPGFVNMMTHKVISLKEVYHHVMGIPEQIVQTEHEAVSDQNCLQCHSKNRLVTASKDLIVNHKGHIEEGVPCISCHSGVAHAKIAARGINTEEVRSHWTEDVAQQMMEQKYLAPNMGTCIDCHDKVNNGEKPWKDVAYLVPPNPEHLEEAAKRETKETTSEVKHDAATEEEEAEAVASHDDKTQALILEAVGKQTKDVKLSMECETCHQRVKVPQSHRVANWGGDHGGTALQELDQCVDCHQDSKWFREIPKEDLMSQLKMAEVKEEDKEHKYTANINVVREQSRINKFCSACHGERPESHVESDVWLTAHADKAQTPEMKAECFVCHDREEPKADSTDVKAPTDVYCQYCHRTGFKDEVKN</sequence>
<dbReference type="SUPFAM" id="SSF48695">
    <property type="entry name" value="Multiheme cytochromes"/>
    <property type="match status" value="1"/>
</dbReference>
<evidence type="ECO:0000313" key="15">
    <source>
        <dbReference type="EMBL" id="MFB3170457.1"/>
    </source>
</evidence>
<dbReference type="Proteomes" id="UP001241748">
    <property type="component" value="Unassembled WGS sequence"/>
</dbReference>
<evidence type="ECO:0000256" key="10">
    <source>
        <dbReference type="ARBA" id="ARBA00023004"/>
    </source>
</evidence>
<comment type="caution">
    <text evidence="15">The sequence shown here is derived from an EMBL/GenBank/DDBJ whole genome shotgun (WGS) entry which is preliminary data.</text>
</comment>
<evidence type="ECO:0000256" key="2">
    <source>
        <dbReference type="ARBA" id="ARBA00007395"/>
    </source>
</evidence>
<dbReference type="PANTHER" id="PTHR30333">
    <property type="entry name" value="CYTOCHROME C-TYPE PROTEIN"/>
    <property type="match status" value="1"/>
</dbReference>
<accession>A0ABV4Z029</accession>
<evidence type="ECO:0000259" key="14">
    <source>
        <dbReference type="Pfam" id="PF03264"/>
    </source>
</evidence>
<gene>
    <name evidence="15" type="ORF">P5G62_025420</name>
</gene>
<dbReference type="InterPro" id="IPR036280">
    <property type="entry name" value="Multihaem_cyt_sf"/>
</dbReference>
<name>A0ABV4Z029_9BACI</name>
<protein>
    <submittedName>
        <fullName evidence="15">NapC/NirT family cytochrome c</fullName>
    </submittedName>
</protein>
<keyword evidence="11 13" id="KW-0472">Membrane</keyword>
<keyword evidence="10" id="KW-0408">Iron</keyword>
<keyword evidence="3" id="KW-0813">Transport</keyword>
<reference evidence="15 16" key="1">
    <citation type="submission" date="2024-05" db="EMBL/GenBank/DDBJ databases">
        <authorList>
            <person name="Venkateswaran K."/>
        </authorList>
    </citation>
    <scope>NUCLEOTIDE SEQUENCE [LARGE SCALE GENOMIC DNA]</scope>
    <source>
        <strain evidence="15 16">179-C4-2-HS</strain>
    </source>
</reference>
<evidence type="ECO:0000256" key="7">
    <source>
        <dbReference type="ARBA" id="ARBA00022723"/>
    </source>
</evidence>
<feature type="domain" description="NapC/NirT cytochrome c N-terminal" evidence="14">
    <location>
        <begin position="47"/>
        <end position="186"/>
    </location>
</feature>
<feature type="compositionally biased region" description="Basic and acidic residues" evidence="12">
    <location>
        <begin position="252"/>
        <end position="270"/>
    </location>
</feature>
<keyword evidence="7" id="KW-0479">Metal-binding</keyword>
<organism evidence="15 16">
    <name type="scientific">Neobacillus driksii</name>
    <dbReference type="NCBI Taxonomy" id="3035913"/>
    <lineage>
        <taxon>Bacteria</taxon>
        <taxon>Bacillati</taxon>
        <taxon>Bacillota</taxon>
        <taxon>Bacilli</taxon>
        <taxon>Bacillales</taxon>
        <taxon>Bacillaceae</taxon>
        <taxon>Neobacillus</taxon>
    </lineage>
</organism>
<keyword evidence="6 13" id="KW-0812">Transmembrane</keyword>
<dbReference type="InterPro" id="IPR005126">
    <property type="entry name" value="NapC/NirT_cyt_c_N"/>
</dbReference>
<dbReference type="PANTHER" id="PTHR30333:SF1">
    <property type="entry name" value="CYTOCHROME C-TYPE PROTEIN NAPC"/>
    <property type="match status" value="1"/>
</dbReference>
<feature type="transmembrane region" description="Helical" evidence="13">
    <location>
        <begin position="47"/>
        <end position="66"/>
    </location>
</feature>
<keyword evidence="16" id="KW-1185">Reference proteome</keyword>
<evidence type="ECO:0000256" key="13">
    <source>
        <dbReference type="SAM" id="Phobius"/>
    </source>
</evidence>
<keyword evidence="4" id="KW-1003">Cell membrane</keyword>
<keyword evidence="8" id="KW-0249">Electron transport</keyword>
<evidence type="ECO:0000256" key="8">
    <source>
        <dbReference type="ARBA" id="ARBA00022982"/>
    </source>
</evidence>
<comment type="subcellular location">
    <subcellularLocation>
        <location evidence="1">Cell membrane</location>
    </subcellularLocation>
</comment>
<keyword evidence="9 13" id="KW-1133">Transmembrane helix</keyword>
<evidence type="ECO:0000256" key="4">
    <source>
        <dbReference type="ARBA" id="ARBA00022475"/>
    </source>
</evidence>
<comment type="similarity">
    <text evidence="2">Belongs to the NapC/NirT/NrfH family.</text>
</comment>